<protein>
    <submittedName>
        <fullName evidence="9">Endospore germination permease</fullName>
    </submittedName>
</protein>
<feature type="transmembrane region" description="Helical" evidence="8">
    <location>
        <begin position="80"/>
        <end position="101"/>
    </location>
</feature>
<keyword evidence="6 8" id="KW-1133">Transmembrane helix</keyword>
<sequence>MNRGSITFVQTTMILMLGTGLMNHVIVIPVLMDGAKRDAWISVLLAGAIFLGWSALLYTALARTRGLHIFRWLGEAYSPLLARAMASIACVYMVLISSVTLRDTATWIHLTFLPKVPILVLASLFGLLCLFNAYFGIRSIASLSVLLLPFVVAFGFFVMTANFPHKRYTLLRPMLEYGMGPVWHGVVYVGAGLIELIIILFLQQYIRTPYSVWSVLTAAFLLVGLTIGPVMGGIAEFGPELMGKLRYPAYEEWRLVTIGRYIEHLDFFSIYQWFSGAFIRISLTMFLVADLLGVHDKRRKKAVLVSVLLVSVAVAVYPGSDDQFLDALRDYVLPVVLAVMTVYSLLFIVLIHAKRRGGTNLG</sequence>
<keyword evidence="7 8" id="KW-0472">Membrane</keyword>
<gene>
    <name evidence="9" type="ORF">IDH45_04065</name>
</gene>
<feature type="transmembrane region" description="Helical" evidence="8">
    <location>
        <begin position="38"/>
        <end position="59"/>
    </location>
</feature>
<keyword evidence="10" id="KW-1185">Reference proteome</keyword>
<dbReference type="RefSeq" id="WP_190924954.1">
    <property type="nucleotide sequence ID" value="NZ_JACXJA010000005.1"/>
</dbReference>
<comment type="caution">
    <text evidence="9">The sequence shown here is derived from an EMBL/GenBank/DDBJ whole genome shotgun (WGS) entry which is preliminary data.</text>
</comment>
<comment type="subcellular location">
    <subcellularLocation>
        <location evidence="1">Membrane</location>
        <topology evidence="1">Multi-pass membrane protein</topology>
    </subcellularLocation>
</comment>
<evidence type="ECO:0000313" key="10">
    <source>
        <dbReference type="Proteomes" id="UP000639396"/>
    </source>
</evidence>
<accession>A0A927C4G6</accession>
<evidence type="ECO:0000256" key="7">
    <source>
        <dbReference type="ARBA" id="ARBA00023136"/>
    </source>
</evidence>
<evidence type="ECO:0000256" key="4">
    <source>
        <dbReference type="ARBA" id="ARBA00022544"/>
    </source>
</evidence>
<evidence type="ECO:0000256" key="6">
    <source>
        <dbReference type="ARBA" id="ARBA00022989"/>
    </source>
</evidence>
<feature type="transmembrane region" description="Helical" evidence="8">
    <location>
        <begin position="270"/>
        <end position="289"/>
    </location>
</feature>
<evidence type="ECO:0000256" key="8">
    <source>
        <dbReference type="SAM" id="Phobius"/>
    </source>
</evidence>
<dbReference type="GO" id="GO:0016020">
    <property type="term" value="C:membrane"/>
    <property type="evidence" value="ECO:0007669"/>
    <property type="project" value="UniProtKB-SubCell"/>
</dbReference>
<feature type="transmembrane region" description="Helical" evidence="8">
    <location>
        <begin position="331"/>
        <end position="351"/>
    </location>
</feature>
<feature type="transmembrane region" description="Helical" evidence="8">
    <location>
        <begin position="301"/>
        <end position="319"/>
    </location>
</feature>
<proteinExistence type="inferred from homology"/>
<keyword evidence="3" id="KW-0813">Transport</keyword>
<evidence type="ECO:0000313" key="9">
    <source>
        <dbReference type="EMBL" id="MBD2861164.1"/>
    </source>
</evidence>
<keyword evidence="5 8" id="KW-0812">Transmembrane</keyword>
<dbReference type="NCBIfam" id="TIGR00912">
    <property type="entry name" value="2A0309"/>
    <property type="match status" value="1"/>
</dbReference>
<dbReference type="AlphaFoldDB" id="A0A927C4G6"/>
<dbReference type="InterPro" id="IPR004761">
    <property type="entry name" value="Spore_GerAB"/>
</dbReference>
<dbReference type="PANTHER" id="PTHR34975:SF2">
    <property type="entry name" value="SPORE GERMINATION PROTEIN A2"/>
    <property type="match status" value="1"/>
</dbReference>
<evidence type="ECO:0000256" key="5">
    <source>
        <dbReference type="ARBA" id="ARBA00022692"/>
    </source>
</evidence>
<feature type="transmembrane region" description="Helical" evidence="8">
    <location>
        <begin position="12"/>
        <end position="32"/>
    </location>
</feature>
<dbReference type="PANTHER" id="PTHR34975">
    <property type="entry name" value="SPORE GERMINATION PROTEIN A2"/>
    <property type="match status" value="1"/>
</dbReference>
<feature type="transmembrane region" description="Helical" evidence="8">
    <location>
        <begin position="183"/>
        <end position="202"/>
    </location>
</feature>
<reference evidence="9" key="1">
    <citation type="submission" date="2020-09" db="EMBL/GenBank/DDBJ databases">
        <title>A novel bacterium of genus Paenibacillus, isolated from South China Sea.</title>
        <authorList>
            <person name="Huang H."/>
            <person name="Mo K."/>
            <person name="Hu Y."/>
        </authorList>
    </citation>
    <scope>NUCLEOTIDE SEQUENCE</scope>
    <source>
        <strain evidence="9">IB182363</strain>
    </source>
</reference>
<dbReference type="EMBL" id="JACXJA010000005">
    <property type="protein sequence ID" value="MBD2861164.1"/>
    <property type="molecule type" value="Genomic_DNA"/>
</dbReference>
<evidence type="ECO:0000256" key="1">
    <source>
        <dbReference type="ARBA" id="ARBA00004141"/>
    </source>
</evidence>
<comment type="similarity">
    <text evidence="2">Belongs to the amino acid-polyamine-organocation (APC) superfamily. Spore germination protein (SGP) (TC 2.A.3.9) family.</text>
</comment>
<dbReference type="Pfam" id="PF03845">
    <property type="entry name" value="Spore_permease"/>
    <property type="match status" value="1"/>
</dbReference>
<evidence type="ECO:0000256" key="3">
    <source>
        <dbReference type="ARBA" id="ARBA00022448"/>
    </source>
</evidence>
<feature type="transmembrane region" description="Helical" evidence="8">
    <location>
        <begin position="107"/>
        <end position="131"/>
    </location>
</feature>
<dbReference type="GO" id="GO:0009847">
    <property type="term" value="P:spore germination"/>
    <property type="evidence" value="ECO:0007669"/>
    <property type="project" value="InterPro"/>
</dbReference>
<feature type="transmembrane region" description="Helical" evidence="8">
    <location>
        <begin position="143"/>
        <end position="163"/>
    </location>
</feature>
<dbReference type="Proteomes" id="UP000639396">
    <property type="component" value="Unassembled WGS sequence"/>
</dbReference>
<feature type="transmembrane region" description="Helical" evidence="8">
    <location>
        <begin position="214"/>
        <end position="235"/>
    </location>
</feature>
<evidence type="ECO:0000256" key="2">
    <source>
        <dbReference type="ARBA" id="ARBA00007998"/>
    </source>
</evidence>
<organism evidence="9 10">
    <name type="scientific">Paenibacillus oceani</name>
    <dbReference type="NCBI Taxonomy" id="2772510"/>
    <lineage>
        <taxon>Bacteria</taxon>
        <taxon>Bacillati</taxon>
        <taxon>Bacillota</taxon>
        <taxon>Bacilli</taxon>
        <taxon>Bacillales</taxon>
        <taxon>Paenibacillaceae</taxon>
        <taxon>Paenibacillus</taxon>
    </lineage>
</organism>
<keyword evidence="4" id="KW-0309">Germination</keyword>
<name>A0A927C4G6_9BACL</name>